<reference evidence="1" key="1">
    <citation type="submission" date="2018-09" db="EMBL/GenBank/DDBJ databases">
        <title>A genomic encyclopedia of anaerobic methanotrophic archaea.</title>
        <authorList>
            <person name="Skennerton C.T."/>
            <person name="Chadwick G.L."/>
            <person name="Laso-Perez R."/>
            <person name="Leu A.O."/>
            <person name="Speth D.R."/>
            <person name="Yu H."/>
            <person name="Morgan-Lang C."/>
            <person name="Hatzenpichler R."/>
            <person name="Goudeau D."/>
            <person name="Malmstrom R."/>
            <person name="Woyke T."/>
            <person name="Hallam S."/>
            <person name="Tyson G.W."/>
            <person name="Wegener G."/>
            <person name="Boetius A."/>
            <person name="Orphan V.J."/>
        </authorList>
    </citation>
    <scope>NUCLEOTIDE SEQUENCE</scope>
    <source>
        <strain evidence="1">CONS3730D10UFb2</strain>
    </source>
</reference>
<feature type="non-terminal residue" evidence="1">
    <location>
        <position position="1"/>
    </location>
</feature>
<evidence type="ECO:0000313" key="1">
    <source>
        <dbReference type="EMBL" id="TKY92508.1"/>
    </source>
</evidence>
<keyword evidence="1" id="KW-0032">Aminotransferase</keyword>
<dbReference type="EMBL" id="QYBA01000007">
    <property type="protein sequence ID" value="TKY92508.1"/>
    <property type="molecule type" value="Genomic_DNA"/>
</dbReference>
<sequence>YIDKFIRKTAVDIEPCVHGGRIVRELRKSGVKPLDFSANCNPFGPPDKEKLKLVINKTLKNIDWYPDNEYIDLRTAAARFSGVELENIIPSNGSSELIRLIMQTILDNGDMVILPQPTFGEYELSIRLSGAVPEYIKYEAVYRDSGTITDDMLNRSKLVIICNPNNPTGTFISKTDLEILAKRCQECETFLVIDEAFIELCDPSSSMSTYVNNNPFLILIRSLTKIFTIPGIRIGYGIAHREIASKMNNLRIPWNVGSVPAAVGTWLMDTHYKNPAFLEQSRELINIERDWLIKNLGLIRGFDPVPSSTNFILINIHDFGMDSVMITRCMQQLGILIRDCSSFRRLDQDYIRVAVRSHKENQQLIDTFSKSMELWGKYLAKKSIHEALQRGKTFSNTDCEYYPCHFEGQDCTFCFCPFYPCEDERTKGEMITRSTGDQIWSCMDCDLLHRPDVAKAVLEELINCEGNIRDLKKIWKKVVEPLL</sequence>
<protein>
    <submittedName>
        <fullName evidence="1">Aminotransferase class I/II-fold pyridoxal phosphate-dependent enzyme</fullName>
    </submittedName>
</protein>
<dbReference type="Proteomes" id="UP000315423">
    <property type="component" value="Unassembled WGS sequence"/>
</dbReference>
<accession>A0AC61SCL7</accession>
<proteinExistence type="predicted"/>
<name>A0AC61SCL7_9EURY</name>
<organism evidence="1 2">
    <name type="scientific">Candidatus Methanomarinus sp</name>
    <dbReference type="NCBI Taxonomy" id="3386244"/>
    <lineage>
        <taxon>Archaea</taxon>
        <taxon>Methanobacteriati</taxon>
        <taxon>Methanobacteriota</taxon>
        <taxon>Stenosarchaea group</taxon>
        <taxon>Methanomicrobia</taxon>
        <taxon>Methanosarcinales</taxon>
        <taxon>ANME-2 cluster</taxon>
        <taxon>Candidatus Methanocomedenaceae</taxon>
        <taxon>Candidatus Methanomarinus</taxon>
    </lineage>
</organism>
<keyword evidence="1" id="KW-0808">Transferase</keyword>
<gene>
    <name evidence="1" type="ORF">C5S46_00255</name>
</gene>
<evidence type="ECO:0000313" key="2">
    <source>
        <dbReference type="Proteomes" id="UP000315423"/>
    </source>
</evidence>
<comment type="caution">
    <text evidence="1">The sequence shown here is derived from an EMBL/GenBank/DDBJ whole genome shotgun (WGS) entry which is preliminary data.</text>
</comment>